<evidence type="ECO:0000313" key="3">
    <source>
        <dbReference type="EMBL" id="PWD52153.1"/>
    </source>
</evidence>
<dbReference type="Proteomes" id="UP000245166">
    <property type="component" value="Unassembled WGS sequence"/>
</dbReference>
<evidence type="ECO:0000313" key="4">
    <source>
        <dbReference type="Proteomes" id="UP000245166"/>
    </source>
</evidence>
<sequence length="103" mass="11179">MSDSTASVTDPAGTAADDVAARSAPLSAECRDALEHLAELLDHAMSEPDAEIVRAHIETCEPCLEAADVEEHVRLLVRRACYSKAPDQLRLRIVSQITVRRLG</sequence>
<dbReference type="InterPro" id="IPR024020">
    <property type="entry name" value="Anit_sigma_mycothiol_RsrA"/>
</dbReference>
<name>A0A2U1ZZ01_9MICO</name>
<protein>
    <submittedName>
        <fullName evidence="3">Mycothiol system anti-sigma-R factor</fullName>
    </submittedName>
</protein>
<evidence type="ECO:0000256" key="1">
    <source>
        <dbReference type="SAM" id="MobiDB-lite"/>
    </source>
</evidence>
<evidence type="ECO:0000259" key="2">
    <source>
        <dbReference type="Pfam" id="PF13490"/>
    </source>
</evidence>
<proteinExistence type="predicted"/>
<dbReference type="AlphaFoldDB" id="A0A2U1ZZ01"/>
<gene>
    <name evidence="3" type="ORF">C8046_17395</name>
</gene>
<dbReference type="OrthoDB" id="3267840at2"/>
<dbReference type="Pfam" id="PF13490">
    <property type="entry name" value="zf-HC2"/>
    <property type="match status" value="1"/>
</dbReference>
<reference evidence="3 4" key="1">
    <citation type="submission" date="2018-03" db="EMBL/GenBank/DDBJ databases">
        <title>Genome assembly of novel Miniimonas species PCH200.</title>
        <authorList>
            <person name="Thakur V."/>
            <person name="Kumar V."/>
            <person name="Singh D."/>
        </authorList>
    </citation>
    <scope>NUCLEOTIDE SEQUENCE [LARGE SCALE GENOMIC DNA]</scope>
    <source>
        <strain evidence="3 4">PCH200</strain>
    </source>
</reference>
<feature type="domain" description="Putative zinc-finger" evidence="2">
    <location>
        <begin position="30"/>
        <end position="63"/>
    </location>
</feature>
<organism evidence="3 4">
    <name type="scientific">Serinibacter arcticus</name>
    <dbReference type="NCBI Taxonomy" id="1655435"/>
    <lineage>
        <taxon>Bacteria</taxon>
        <taxon>Bacillati</taxon>
        <taxon>Actinomycetota</taxon>
        <taxon>Actinomycetes</taxon>
        <taxon>Micrococcales</taxon>
        <taxon>Beutenbergiaceae</taxon>
        <taxon>Serinibacter</taxon>
    </lineage>
</organism>
<keyword evidence="4" id="KW-1185">Reference proteome</keyword>
<dbReference type="NCBIfam" id="TIGR03988">
    <property type="entry name" value="antisig_RsrA"/>
    <property type="match status" value="1"/>
</dbReference>
<accession>A0A2U1ZZ01</accession>
<dbReference type="InterPro" id="IPR027383">
    <property type="entry name" value="Znf_put"/>
</dbReference>
<dbReference type="RefSeq" id="WP_109230534.1">
    <property type="nucleotide sequence ID" value="NZ_PYHR01000002.1"/>
</dbReference>
<feature type="region of interest" description="Disordered" evidence="1">
    <location>
        <begin position="1"/>
        <end position="20"/>
    </location>
</feature>
<dbReference type="EMBL" id="PYHR01000002">
    <property type="protein sequence ID" value="PWD52153.1"/>
    <property type="molecule type" value="Genomic_DNA"/>
</dbReference>
<comment type="caution">
    <text evidence="3">The sequence shown here is derived from an EMBL/GenBank/DDBJ whole genome shotgun (WGS) entry which is preliminary data.</text>
</comment>